<dbReference type="GO" id="GO:0016301">
    <property type="term" value="F:kinase activity"/>
    <property type="evidence" value="ECO:0007669"/>
    <property type="project" value="UniProtKB-KW"/>
</dbReference>
<dbReference type="GO" id="GO:0006164">
    <property type="term" value="P:purine nucleotide biosynthetic process"/>
    <property type="evidence" value="ECO:0007669"/>
    <property type="project" value="TreeGrafter"/>
</dbReference>
<evidence type="ECO:0000313" key="3">
    <source>
        <dbReference type="Proteomes" id="UP000306393"/>
    </source>
</evidence>
<keyword evidence="4" id="KW-1185">Reference proteome</keyword>
<dbReference type="RefSeq" id="WP_137269248.1">
    <property type="nucleotide sequence ID" value="NZ_CP082141.1"/>
</dbReference>
<dbReference type="EC" id="2.7.6.1" evidence="1"/>
<reference evidence="2 3" key="1">
    <citation type="journal article" date="2019" name="Sci. Rep.">
        <title>Differences in resource use lead to coexistence of seed-transmitted microbial populations.</title>
        <authorList>
            <person name="Torres-Cortes G."/>
            <person name="Garcia B.J."/>
            <person name="Compant S."/>
            <person name="Rezki S."/>
            <person name="Jones P."/>
            <person name="Preveaux A."/>
            <person name="Briand M."/>
            <person name="Roulet A."/>
            <person name="Bouchez O."/>
            <person name="Jacobson D."/>
            <person name="Barret M."/>
        </authorList>
    </citation>
    <scope>NUCLEOTIDE SEQUENCE [LARGE SCALE GENOMIC DNA]</scope>
    <source>
        <strain evidence="2 3">CFBP13511</strain>
    </source>
</reference>
<keyword evidence="1" id="KW-0808">Transferase</keyword>
<comment type="caution">
    <text evidence="2">The sequence shown here is derived from an EMBL/GenBank/DDBJ whole genome shotgun (WGS) entry which is preliminary data.</text>
</comment>
<organism evidence="2 3">
    <name type="scientific">Erwinia persicina</name>
    <dbReference type="NCBI Taxonomy" id="55211"/>
    <lineage>
        <taxon>Bacteria</taxon>
        <taxon>Pseudomonadati</taxon>
        <taxon>Pseudomonadota</taxon>
        <taxon>Gammaproteobacteria</taxon>
        <taxon>Enterobacterales</taxon>
        <taxon>Erwiniaceae</taxon>
        <taxon>Erwinia</taxon>
    </lineage>
</organism>
<evidence type="ECO:0000313" key="4">
    <source>
        <dbReference type="Proteomes" id="UP000661012"/>
    </source>
</evidence>
<dbReference type="OrthoDB" id="324294at2"/>
<dbReference type="GO" id="GO:0000287">
    <property type="term" value="F:magnesium ion binding"/>
    <property type="evidence" value="ECO:0007669"/>
    <property type="project" value="InterPro"/>
</dbReference>
<dbReference type="SUPFAM" id="SSF53271">
    <property type="entry name" value="PRTase-like"/>
    <property type="match status" value="1"/>
</dbReference>
<dbReference type="STRING" id="1219360.GCA_001571305_03481"/>
<name>A0A4U3FCC4_9GAMM</name>
<gene>
    <name evidence="1" type="primary">prs</name>
    <name evidence="2" type="ORF">EpCFBP13511_11500</name>
    <name evidence="1" type="ORF">IFT93_21275</name>
</gene>
<dbReference type="EMBL" id="JACYNN010000027">
    <property type="protein sequence ID" value="MBD8108907.1"/>
    <property type="molecule type" value="Genomic_DNA"/>
</dbReference>
<dbReference type="InterPro" id="IPR000836">
    <property type="entry name" value="PRTase_dom"/>
</dbReference>
<dbReference type="Gene3D" id="3.40.50.2020">
    <property type="match status" value="2"/>
</dbReference>
<dbReference type="Pfam" id="PF14572">
    <property type="entry name" value="Pribosyl_synth"/>
    <property type="match status" value="1"/>
</dbReference>
<accession>A0A4U3FCC4</accession>
<dbReference type="AlphaFoldDB" id="A0A4U3FCC4"/>
<dbReference type="GO" id="GO:0006015">
    <property type="term" value="P:5-phosphoribose 1-diphosphate biosynthetic process"/>
    <property type="evidence" value="ECO:0007669"/>
    <property type="project" value="TreeGrafter"/>
</dbReference>
<proteinExistence type="predicted"/>
<dbReference type="Proteomes" id="UP000306393">
    <property type="component" value="Unassembled WGS sequence"/>
</dbReference>
<dbReference type="NCBIfam" id="TIGR01251">
    <property type="entry name" value="ribP_PPkin"/>
    <property type="match status" value="1"/>
</dbReference>
<evidence type="ECO:0000313" key="2">
    <source>
        <dbReference type="EMBL" id="TKJ90485.1"/>
    </source>
</evidence>
<evidence type="ECO:0000313" key="1">
    <source>
        <dbReference type="EMBL" id="MBD8108907.1"/>
    </source>
</evidence>
<dbReference type="PANTHER" id="PTHR10210:SF41">
    <property type="entry name" value="RIBOSE-PHOSPHATE PYROPHOSPHOKINASE 1, CHLOROPLASTIC"/>
    <property type="match status" value="1"/>
</dbReference>
<protein>
    <submittedName>
        <fullName evidence="1">Ribose-phosphate diphosphokinase</fullName>
        <ecNumber evidence="1">2.7.6.1</ecNumber>
    </submittedName>
    <submittedName>
        <fullName evidence="2">Ribose-phosphate pyrophosphokinase</fullName>
    </submittedName>
</protein>
<dbReference type="InterPro" id="IPR005946">
    <property type="entry name" value="Rib-P_diPkinase"/>
</dbReference>
<dbReference type="GeneID" id="67474881"/>
<keyword evidence="2" id="KW-0418">Kinase</keyword>
<dbReference type="EMBL" id="QGAC01000009">
    <property type="protein sequence ID" value="TKJ90485.1"/>
    <property type="molecule type" value="Genomic_DNA"/>
</dbReference>
<dbReference type="CDD" id="cd06223">
    <property type="entry name" value="PRTases_typeI"/>
    <property type="match status" value="1"/>
</dbReference>
<dbReference type="GO" id="GO:0004749">
    <property type="term" value="F:ribose phosphate diphosphokinase activity"/>
    <property type="evidence" value="ECO:0007669"/>
    <property type="project" value="UniProtKB-EC"/>
</dbReference>
<dbReference type="GO" id="GO:0002189">
    <property type="term" value="C:ribose phosphate diphosphokinase complex"/>
    <property type="evidence" value="ECO:0007669"/>
    <property type="project" value="TreeGrafter"/>
</dbReference>
<dbReference type="PANTHER" id="PTHR10210">
    <property type="entry name" value="RIBOSE-PHOSPHATE DIPHOSPHOKINASE FAMILY MEMBER"/>
    <property type="match status" value="1"/>
</dbReference>
<reference evidence="1 4" key="2">
    <citation type="journal article" date="2020" name="FEMS Microbiol. Ecol.">
        <title>Temporal dynamics of bacterial communities during seed development and maturation.</title>
        <authorList>
            <person name="Chesneau G."/>
            <person name="Torres-Cortes G."/>
            <person name="Briand M."/>
            <person name="Darrasse A."/>
            <person name="Preveaux A."/>
            <person name="Marais C."/>
            <person name="Jacques M.A."/>
            <person name="Shade A."/>
            <person name="Barret M."/>
        </authorList>
    </citation>
    <scope>NUCLEOTIDE SEQUENCE [LARGE SCALE GENOMIC DNA]</scope>
    <source>
        <strain evidence="1 4">CFBP13732</strain>
    </source>
</reference>
<dbReference type="InterPro" id="IPR029057">
    <property type="entry name" value="PRTase-like"/>
</dbReference>
<dbReference type="GO" id="GO:0005737">
    <property type="term" value="C:cytoplasm"/>
    <property type="evidence" value="ECO:0007669"/>
    <property type="project" value="TreeGrafter"/>
</dbReference>
<sequence>MMILQLTLDGQAVALETGRFPDGAVWGRVSAPLDPRAEILTLRASGMQTMDDLMLVAQVLDAVRQRCLLRQATLELPWLPYARQDRTMRDGDSFALKVFAGFLNQLRFDRVVVLDPHSDVAAGVVDRLVAIPQHRCLVHSRSLRSALEQGMMLIAPDAGALKKIHSLAQQVSAREYGILGKHRDIASGALSGFELLKGDVTGRDVLIADDLCDAGGTFIGSATVLRAAGARSVSLYVTHGLFSKGVDHLLSQGIDRIWTTTSLAGTGQTSARVELIDIETIYRSEGATHAN</sequence>
<dbReference type="Proteomes" id="UP000661012">
    <property type="component" value="Unassembled WGS sequence"/>
</dbReference>